<dbReference type="WBParaSite" id="ACRNAN_Path_387.g1467.t1">
    <property type="protein sequence ID" value="ACRNAN_Path_387.g1467.t1"/>
    <property type="gene ID" value="ACRNAN_Path_387.g1467"/>
</dbReference>
<dbReference type="Pfam" id="PF05823">
    <property type="entry name" value="Gp-FAR-1"/>
    <property type="match status" value="1"/>
</dbReference>
<evidence type="ECO:0000256" key="6">
    <source>
        <dbReference type="ARBA" id="ARBA00023121"/>
    </source>
</evidence>
<comment type="similarity">
    <text evidence="2">Belongs to the fatty-acid and retinol-binding protein (FARBP) family.</text>
</comment>
<reference evidence="8" key="1">
    <citation type="submission" date="2022-11" db="UniProtKB">
        <authorList>
            <consortium name="WormBaseParasite"/>
        </authorList>
    </citation>
    <scope>IDENTIFICATION</scope>
</reference>
<name>A0A914C7B2_9BILA</name>
<dbReference type="Gene3D" id="1.20.120.1100">
    <property type="match status" value="1"/>
</dbReference>
<protein>
    <submittedName>
        <fullName evidence="8">Uncharacterized protein</fullName>
    </submittedName>
</protein>
<sequence>MRSAIIFLAAIAYVYGETLNLFLYEELPVEYREFVPEHVRKFYITLTDVEKILIREFATKTGEFDKKSDVQAWALLETKNLALYERAYDVRVVIEKLIEDLKPETKVFINWLFDKLRLVYLKTDRVYLQETAKEIIGKYKDLKEEYKIDLKTHFIWIYDYIQNSRFEDLAKGIFV</sequence>
<evidence type="ECO:0000256" key="2">
    <source>
        <dbReference type="ARBA" id="ARBA00006648"/>
    </source>
</evidence>
<keyword evidence="7" id="KW-1185">Reference proteome</keyword>
<accession>A0A914C7B2</accession>
<dbReference type="InterPro" id="IPR008632">
    <property type="entry name" value="Gp-FAR-1"/>
</dbReference>
<dbReference type="AlphaFoldDB" id="A0A914C7B2"/>
<comment type="subcellular location">
    <subcellularLocation>
        <location evidence="1">Secreted</location>
    </subcellularLocation>
</comment>
<evidence type="ECO:0000313" key="7">
    <source>
        <dbReference type="Proteomes" id="UP000887540"/>
    </source>
</evidence>
<keyword evidence="5" id="KW-0175">Coiled coil</keyword>
<dbReference type="GO" id="GO:0008289">
    <property type="term" value="F:lipid binding"/>
    <property type="evidence" value="ECO:0007669"/>
    <property type="project" value="UniProtKB-KW"/>
</dbReference>
<proteinExistence type="inferred from homology"/>
<keyword evidence="6" id="KW-0446">Lipid-binding</keyword>
<keyword evidence="4" id="KW-0732">Signal</keyword>
<evidence type="ECO:0000256" key="3">
    <source>
        <dbReference type="ARBA" id="ARBA00022525"/>
    </source>
</evidence>
<dbReference type="GO" id="GO:0005576">
    <property type="term" value="C:extracellular region"/>
    <property type="evidence" value="ECO:0007669"/>
    <property type="project" value="UniProtKB-SubCell"/>
</dbReference>
<evidence type="ECO:0000313" key="8">
    <source>
        <dbReference type="WBParaSite" id="ACRNAN_Path_387.g1467.t1"/>
    </source>
</evidence>
<evidence type="ECO:0000256" key="5">
    <source>
        <dbReference type="ARBA" id="ARBA00023054"/>
    </source>
</evidence>
<evidence type="ECO:0000256" key="1">
    <source>
        <dbReference type="ARBA" id="ARBA00004613"/>
    </source>
</evidence>
<keyword evidence="3" id="KW-0964">Secreted</keyword>
<organism evidence="7 8">
    <name type="scientific">Acrobeloides nanus</name>
    <dbReference type="NCBI Taxonomy" id="290746"/>
    <lineage>
        <taxon>Eukaryota</taxon>
        <taxon>Metazoa</taxon>
        <taxon>Ecdysozoa</taxon>
        <taxon>Nematoda</taxon>
        <taxon>Chromadorea</taxon>
        <taxon>Rhabditida</taxon>
        <taxon>Tylenchina</taxon>
        <taxon>Cephalobomorpha</taxon>
        <taxon>Cephaloboidea</taxon>
        <taxon>Cephalobidae</taxon>
        <taxon>Acrobeloides</taxon>
    </lineage>
</organism>
<evidence type="ECO:0000256" key="4">
    <source>
        <dbReference type="ARBA" id="ARBA00022729"/>
    </source>
</evidence>
<dbReference type="Proteomes" id="UP000887540">
    <property type="component" value="Unplaced"/>
</dbReference>